<proteinExistence type="predicted"/>
<dbReference type="eggNOG" id="COG0456">
    <property type="taxonomic scope" value="Bacteria"/>
</dbReference>
<dbReference type="Gene3D" id="3.40.630.30">
    <property type="match status" value="1"/>
</dbReference>
<reference evidence="1 2" key="1">
    <citation type="submission" date="2011-12" db="EMBL/GenBank/DDBJ databases">
        <title>Complete sequence of Mycobacterium rhodesiae NBB3.</title>
        <authorList>
            <consortium name="US DOE Joint Genome Institute"/>
            <person name="Lucas S."/>
            <person name="Han J."/>
            <person name="Lapidus A."/>
            <person name="Cheng J.-F."/>
            <person name="Goodwin L."/>
            <person name="Pitluck S."/>
            <person name="Peters L."/>
            <person name="Mikhailova N."/>
            <person name="Gu W."/>
            <person name="Detter J.C."/>
            <person name="Han C."/>
            <person name="Tapia R."/>
            <person name="Land M."/>
            <person name="Hauser L."/>
            <person name="Kyrpides N."/>
            <person name="Ivanova N."/>
            <person name="Pagani I."/>
            <person name="Mattes T."/>
            <person name="Holmes A."/>
            <person name="Rutledge P."/>
            <person name="Paulsen I."/>
            <person name="Coleman N."/>
            <person name="Woyke T."/>
        </authorList>
    </citation>
    <scope>NUCLEOTIDE SEQUENCE [LARGE SCALE GENOMIC DNA]</scope>
    <source>
        <strain evidence="1 2">NBB3</strain>
    </source>
</reference>
<protein>
    <submittedName>
        <fullName evidence="1">Uncharacterized protein</fullName>
    </submittedName>
</protein>
<sequence length="277" mass="30902">MNSDDHEVRRAIDTRARTVKLMAHKAITLAEKPELKNQSIPDAEIWPEFNLHGATYLLSWSRLPDELPEYQFAMCDAETGEVIADAHTVPCWWDGTPEGLPGGFDAAIADALNRRETGQPVNTLCAIAAEIPKGGRGTGLAAEILKTMGAIASRHGLEHMIAPVRPTWKDRYPITPIERYMTWRRDDGSLFDPWLRLHERMGARMGPAAPASYRIDGTVREWESWLGMALPESGEFVFPGGLSPLAVDRASDRATYVEPNVWMIHSLSSVQNYEIPQ</sequence>
<organism evidence="1 2">
    <name type="scientific">Mycolicibacterium rhodesiae (strain NBB3)</name>
    <name type="common">Mycobacterium rhodesiae</name>
    <dbReference type="NCBI Taxonomy" id="710685"/>
    <lineage>
        <taxon>Bacteria</taxon>
        <taxon>Bacillati</taxon>
        <taxon>Actinomycetota</taxon>
        <taxon>Actinomycetes</taxon>
        <taxon>Mycobacteriales</taxon>
        <taxon>Mycobacteriaceae</taxon>
        <taxon>Mycolicibacterium</taxon>
    </lineage>
</organism>
<dbReference type="KEGG" id="mrh:MycrhN_0984"/>
<dbReference type="HOGENOM" id="CLU_069431_0_0_11"/>
<dbReference type="Proteomes" id="UP000005442">
    <property type="component" value="Chromosome"/>
</dbReference>
<dbReference type="STRING" id="710685.MycrhN_0984"/>
<name>G8RTV9_MYCRN</name>
<keyword evidence="2" id="KW-1185">Reference proteome</keyword>
<evidence type="ECO:0000313" key="1">
    <source>
        <dbReference type="EMBL" id="AEV71612.1"/>
    </source>
</evidence>
<evidence type="ECO:0000313" key="2">
    <source>
        <dbReference type="Proteomes" id="UP000005442"/>
    </source>
</evidence>
<dbReference type="AlphaFoldDB" id="G8RTV9"/>
<dbReference type="EMBL" id="CP003169">
    <property type="protein sequence ID" value="AEV71612.1"/>
    <property type="molecule type" value="Genomic_DNA"/>
</dbReference>
<accession>G8RTV9</accession>
<dbReference type="PATRIC" id="fig|710685.3.peg.990"/>
<gene>
    <name evidence="1" type="ordered locus">MycrhN_0984</name>
</gene>